<protein>
    <submittedName>
        <fullName evidence="9">Nucleotide exchange factor GrpE</fullName>
    </submittedName>
</protein>
<dbReference type="Gene3D" id="2.30.22.10">
    <property type="entry name" value="Head domain of nucleotide exchange factor GrpE"/>
    <property type="match status" value="1"/>
</dbReference>
<evidence type="ECO:0000256" key="8">
    <source>
        <dbReference type="SAM" id="Coils"/>
    </source>
</evidence>
<comment type="subunit">
    <text evidence="3">Homodimer.</text>
</comment>
<comment type="caution">
    <text evidence="9">The sequence shown here is derived from an EMBL/GenBank/DDBJ whole genome shotgun (WGS) entry which is preliminary data.</text>
</comment>
<dbReference type="SUPFAM" id="SSF51064">
    <property type="entry name" value="Head domain of nucleotide exchange factor GrpE"/>
    <property type="match status" value="1"/>
</dbReference>
<comment type="subcellular location">
    <subcellularLocation>
        <location evidence="1">Cytoplasm</location>
    </subcellularLocation>
</comment>
<dbReference type="InterPro" id="IPR013805">
    <property type="entry name" value="GrpE_CC"/>
</dbReference>
<dbReference type="GO" id="GO:0000774">
    <property type="term" value="F:adenyl-nucleotide exchange factor activity"/>
    <property type="evidence" value="ECO:0007669"/>
    <property type="project" value="InterPro"/>
</dbReference>
<dbReference type="InterPro" id="IPR009012">
    <property type="entry name" value="GrpE_head"/>
</dbReference>
<feature type="coiled-coil region" evidence="8">
    <location>
        <begin position="3"/>
        <end position="37"/>
    </location>
</feature>
<dbReference type="PRINTS" id="PR00773">
    <property type="entry name" value="GRPEPROTEIN"/>
</dbReference>
<gene>
    <name evidence="9" type="ORF">B9J98_01130</name>
</gene>
<name>A0A2R7Y9N9_9ARCH</name>
<dbReference type="Gene3D" id="3.90.20.20">
    <property type="match status" value="1"/>
</dbReference>
<evidence type="ECO:0000256" key="5">
    <source>
        <dbReference type="ARBA" id="ARBA00023016"/>
    </source>
</evidence>
<organism evidence="9 10">
    <name type="scientific">Candidatus Terraquivivens tikiterensis</name>
    <dbReference type="NCBI Taxonomy" id="1980982"/>
    <lineage>
        <taxon>Archaea</taxon>
        <taxon>Nitrososphaerota</taxon>
        <taxon>Candidatus Wolframiiraptoraceae</taxon>
        <taxon>Candidatus Terraquivivens</taxon>
    </lineage>
</organism>
<evidence type="ECO:0000256" key="3">
    <source>
        <dbReference type="ARBA" id="ARBA00011738"/>
    </source>
</evidence>
<evidence type="ECO:0000313" key="10">
    <source>
        <dbReference type="Proteomes" id="UP000244066"/>
    </source>
</evidence>
<reference evidence="9 10" key="1">
    <citation type="submission" date="2017-04" db="EMBL/GenBank/DDBJ databases">
        <title>Draft Aigarchaeota genome from a New Zealand hot spring.</title>
        <authorList>
            <person name="Reysenbach A.-L."/>
            <person name="Donaho J.A."/>
            <person name="Gerhart J."/>
            <person name="Kelley J.F."/>
            <person name="Kouba K."/>
            <person name="Podar M."/>
            <person name="Stott M."/>
        </authorList>
    </citation>
    <scope>NUCLEOTIDE SEQUENCE [LARGE SCALE GENOMIC DNA]</scope>
    <source>
        <strain evidence="9">NZ13_MG1</strain>
    </source>
</reference>
<evidence type="ECO:0000256" key="7">
    <source>
        <dbReference type="RuleBase" id="RU004478"/>
    </source>
</evidence>
<dbReference type="AlphaFoldDB" id="A0A2R7Y9N9"/>
<keyword evidence="6" id="KW-0143">Chaperone</keyword>
<dbReference type="GO" id="GO:0005737">
    <property type="term" value="C:cytoplasm"/>
    <property type="evidence" value="ECO:0007669"/>
    <property type="project" value="UniProtKB-SubCell"/>
</dbReference>
<evidence type="ECO:0000313" key="9">
    <source>
        <dbReference type="EMBL" id="PUA34223.1"/>
    </source>
</evidence>
<keyword evidence="8" id="KW-0175">Coiled coil</keyword>
<dbReference type="HAMAP" id="MF_01151">
    <property type="entry name" value="GrpE"/>
    <property type="match status" value="1"/>
</dbReference>
<sequence>MSEEDASKELELLRERLDALEKENQKLRNEYMYMVAELDNLRKYMIKEVERTRRAAVEGILIKLINVYETIERATESCSEQQSPLLEGLRLIGREVLKILEDAGVRRMEAVGKKFDPFLHEAVEHVETDEAEDGTVIEEVSKGYMLGDKVLRPPKVKVAKSKKA</sequence>
<evidence type="ECO:0000256" key="1">
    <source>
        <dbReference type="ARBA" id="ARBA00004496"/>
    </source>
</evidence>
<proteinExistence type="inferred from homology"/>
<dbReference type="CDD" id="cd00446">
    <property type="entry name" value="GrpE"/>
    <property type="match status" value="1"/>
</dbReference>
<keyword evidence="5" id="KW-0346">Stress response</keyword>
<dbReference type="GO" id="GO:0042803">
    <property type="term" value="F:protein homodimerization activity"/>
    <property type="evidence" value="ECO:0007669"/>
    <property type="project" value="InterPro"/>
</dbReference>
<dbReference type="SUPFAM" id="SSF58014">
    <property type="entry name" value="Coiled-coil domain of nucleotide exchange factor GrpE"/>
    <property type="match status" value="1"/>
</dbReference>
<dbReference type="GO" id="GO:0006457">
    <property type="term" value="P:protein folding"/>
    <property type="evidence" value="ECO:0007669"/>
    <property type="project" value="InterPro"/>
</dbReference>
<dbReference type="FunFam" id="2.30.22.10:FF:000001">
    <property type="entry name" value="Protein GrpE"/>
    <property type="match status" value="1"/>
</dbReference>
<evidence type="ECO:0000256" key="2">
    <source>
        <dbReference type="ARBA" id="ARBA00009054"/>
    </source>
</evidence>
<dbReference type="PANTHER" id="PTHR21237:SF23">
    <property type="entry name" value="GRPE PROTEIN HOMOLOG, MITOCHONDRIAL"/>
    <property type="match status" value="1"/>
</dbReference>
<dbReference type="GO" id="GO:0051082">
    <property type="term" value="F:unfolded protein binding"/>
    <property type="evidence" value="ECO:0007669"/>
    <property type="project" value="TreeGrafter"/>
</dbReference>
<dbReference type="Pfam" id="PF01025">
    <property type="entry name" value="GrpE"/>
    <property type="match status" value="1"/>
</dbReference>
<dbReference type="Proteomes" id="UP000244066">
    <property type="component" value="Unassembled WGS sequence"/>
</dbReference>
<dbReference type="GO" id="GO:0051087">
    <property type="term" value="F:protein-folding chaperone binding"/>
    <property type="evidence" value="ECO:0007669"/>
    <property type="project" value="InterPro"/>
</dbReference>
<comment type="similarity">
    <text evidence="2 7">Belongs to the GrpE family.</text>
</comment>
<evidence type="ECO:0000256" key="4">
    <source>
        <dbReference type="ARBA" id="ARBA00022490"/>
    </source>
</evidence>
<dbReference type="InterPro" id="IPR000740">
    <property type="entry name" value="GrpE"/>
</dbReference>
<evidence type="ECO:0000256" key="6">
    <source>
        <dbReference type="ARBA" id="ARBA00023186"/>
    </source>
</evidence>
<accession>A0A2R7Y9N9</accession>
<keyword evidence="4" id="KW-0963">Cytoplasm</keyword>
<dbReference type="PANTHER" id="PTHR21237">
    <property type="entry name" value="GRPE PROTEIN"/>
    <property type="match status" value="1"/>
</dbReference>
<dbReference type="EMBL" id="NDWU01000002">
    <property type="protein sequence ID" value="PUA34223.1"/>
    <property type="molecule type" value="Genomic_DNA"/>
</dbReference>